<dbReference type="EMBL" id="JBHILM010000002">
    <property type="protein sequence ID" value="MFB5679706.1"/>
    <property type="molecule type" value="Genomic_DNA"/>
</dbReference>
<evidence type="ECO:0000259" key="9">
    <source>
        <dbReference type="Pfam" id="PF00768"/>
    </source>
</evidence>
<evidence type="ECO:0000256" key="5">
    <source>
        <dbReference type="ARBA" id="ARBA00022984"/>
    </source>
</evidence>
<accession>A0ABV5B533</accession>
<dbReference type="PRINTS" id="PR00725">
    <property type="entry name" value="DADACBPTASE1"/>
</dbReference>
<feature type="signal peptide" evidence="8">
    <location>
        <begin position="1"/>
        <end position="27"/>
    </location>
</feature>
<evidence type="ECO:0000313" key="11">
    <source>
        <dbReference type="Proteomes" id="UP001580407"/>
    </source>
</evidence>
<dbReference type="PANTHER" id="PTHR21581:SF33">
    <property type="entry name" value="D-ALANYL-D-ALANINE CARBOXYPEPTIDASE DACB"/>
    <property type="match status" value="1"/>
</dbReference>
<dbReference type="PANTHER" id="PTHR21581">
    <property type="entry name" value="D-ALANYL-D-ALANINE CARBOXYPEPTIDASE"/>
    <property type="match status" value="1"/>
</dbReference>
<evidence type="ECO:0000256" key="4">
    <source>
        <dbReference type="ARBA" id="ARBA00022960"/>
    </source>
</evidence>
<gene>
    <name evidence="10" type="ORF">ACE3NQ_02100</name>
</gene>
<reference evidence="10 11" key="1">
    <citation type="submission" date="2024-09" db="EMBL/GenBank/DDBJ databases">
        <authorList>
            <person name="Ruan L."/>
        </authorList>
    </citation>
    <scope>NUCLEOTIDE SEQUENCE [LARGE SCALE GENOMIC DNA]</scope>
    <source>
        <strain evidence="10 11">D33</strain>
    </source>
</reference>
<evidence type="ECO:0000256" key="2">
    <source>
        <dbReference type="ARBA" id="ARBA00022729"/>
    </source>
</evidence>
<feature type="domain" description="Peptidase S11 D-alanyl-D-alanine carboxypeptidase A N-terminal" evidence="9">
    <location>
        <begin position="36"/>
        <end position="259"/>
    </location>
</feature>
<dbReference type="EC" id="3.4.-.-" evidence="10"/>
<keyword evidence="10" id="KW-0645">Protease</keyword>
<name>A0ABV5B533_9BACL</name>
<feature type="chain" id="PRO_5047066047" evidence="8">
    <location>
        <begin position="28"/>
        <end position="394"/>
    </location>
</feature>
<dbReference type="RefSeq" id="WP_375523546.1">
    <property type="nucleotide sequence ID" value="NZ_JBHILM010000002.1"/>
</dbReference>
<dbReference type="Proteomes" id="UP001580407">
    <property type="component" value="Unassembled WGS sequence"/>
</dbReference>
<evidence type="ECO:0000256" key="8">
    <source>
        <dbReference type="SAM" id="SignalP"/>
    </source>
</evidence>
<dbReference type="GO" id="GO:0004180">
    <property type="term" value="F:carboxypeptidase activity"/>
    <property type="evidence" value="ECO:0007669"/>
    <property type="project" value="UniProtKB-KW"/>
</dbReference>
<dbReference type="SUPFAM" id="SSF56601">
    <property type="entry name" value="beta-lactamase/transpeptidase-like"/>
    <property type="match status" value="1"/>
</dbReference>
<proteinExistence type="inferred from homology"/>
<evidence type="ECO:0000256" key="1">
    <source>
        <dbReference type="ARBA" id="ARBA00007164"/>
    </source>
</evidence>
<keyword evidence="10" id="KW-0121">Carboxypeptidase</keyword>
<evidence type="ECO:0000256" key="3">
    <source>
        <dbReference type="ARBA" id="ARBA00022801"/>
    </source>
</evidence>
<protein>
    <submittedName>
        <fullName evidence="10">D-alanyl-D-alanine carboxypeptidase family protein</fullName>
        <ecNumber evidence="10">3.4.-.-</ecNumber>
    </submittedName>
</protein>
<evidence type="ECO:0000256" key="7">
    <source>
        <dbReference type="RuleBase" id="RU004016"/>
    </source>
</evidence>
<dbReference type="Gene3D" id="3.40.710.10">
    <property type="entry name" value="DD-peptidase/beta-lactamase superfamily"/>
    <property type="match status" value="1"/>
</dbReference>
<keyword evidence="11" id="KW-1185">Reference proteome</keyword>
<comment type="similarity">
    <text evidence="1 7">Belongs to the peptidase S11 family.</text>
</comment>
<dbReference type="InterPro" id="IPR001967">
    <property type="entry name" value="Peptidase_S11_N"/>
</dbReference>
<sequence length="394" mass="43329">MLTRQRIVSISLLISIVLLFESAAAVAAPEADLPPEPANHAEAAALIDVSSGRILYEKEGDKQMRIASLTKIMTAIVAIEHGNLKDKVTVSRNAFGKEGSSLFLKLGEQMKLEDMLYGLMLRSGNDAATAIAEHVGGSEEGFVFLMNAKAEQLGLEHTHFANPHGLDAEGHYSTANDMAKLTAYALRNPVFREIVKTENKKAPNPNEQWDYSWHNKNKMLRLYEGADGVKTGYTKKAFRCLVSSATRDGRQLAAVTLNDGDDWNDHGRMLDYGFRYYPIVEVTRKNTPLSGYNFVTGASFSYPLAEGEEQMLTKKLVLTKTASGGITSERASFGLRGRIDMLLDGKLIGSVPVYEKGSYIPKAKEALPAPASGNVRDSSWRDAWTEVMQRLFSA</sequence>
<keyword evidence="6" id="KW-0961">Cell wall biogenesis/degradation</keyword>
<evidence type="ECO:0000256" key="6">
    <source>
        <dbReference type="ARBA" id="ARBA00023316"/>
    </source>
</evidence>
<comment type="caution">
    <text evidence="10">The sequence shown here is derived from an EMBL/GenBank/DDBJ whole genome shotgun (WGS) entry which is preliminary data.</text>
</comment>
<keyword evidence="3 10" id="KW-0378">Hydrolase</keyword>
<keyword evidence="5" id="KW-0573">Peptidoglycan synthesis</keyword>
<dbReference type="InterPro" id="IPR018044">
    <property type="entry name" value="Peptidase_S11"/>
</dbReference>
<keyword evidence="2 8" id="KW-0732">Signal</keyword>
<keyword evidence="4" id="KW-0133">Cell shape</keyword>
<organism evidence="10 11">
    <name type="scientific">Paenibacillus terreus</name>
    <dbReference type="NCBI Taxonomy" id="1387834"/>
    <lineage>
        <taxon>Bacteria</taxon>
        <taxon>Bacillati</taxon>
        <taxon>Bacillota</taxon>
        <taxon>Bacilli</taxon>
        <taxon>Bacillales</taxon>
        <taxon>Paenibacillaceae</taxon>
        <taxon>Paenibacillus</taxon>
    </lineage>
</organism>
<dbReference type="Pfam" id="PF00768">
    <property type="entry name" value="Peptidase_S11"/>
    <property type="match status" value="1"/>
</dbReference>
<evidence type="ECO:0000313" key="10">
    <source>
        <dbReference type="EMBL" id="MFB5679706.1"/>
    </source>
</evidence>
<dbReference type="InterPro" id="IPR012338">
    <property type="entry name" value="Beta-lactam/transpept-like"/>
</dbReference>